<comment type="similarity">
    <text evidence="2">Belongs to the EamA transporter family.</text>
</comment>
<feature type="transmembrane region" description="Helical" evidence="6">
    <location>
        <begin position="184"/>
        <end position="205"/>
    </location>
</feature>
<protein>
    <submittedName>
        <fullName evidence="8">DMT family transporter</fullName>
    </submittedName>
</protein>
<dbReference type="SUPFAM" id="SSF103481">
    <property type="entry name" value="Multidrug resistance efflux transporter EmrE"/>
    <property type="match status" value="1"/>
</dbReference>
<keyword evidence="4 6" id="KW-1133">Transmembrane helix</keyword>
<evidence type="ECO:0000256" key="3">
    <source>
        <dbReference type="ARBA" id="ARBA00022692"/>
    </source>
</evidence>
<feature type="transmembrane region" description="Helical" evidence="6">
    <location>
        <begin position="149"/>
        <end position="172"/>
    </location>
</feature>
<accession>A0ABW7F8X1</accession>
<sequence length="298" mass="31012">MSPLKLWERSWLLLATGVALGLSMPLGKLAGEAGVGALSFALMPAGGAALLLTVLAWRQSGWPADPARLLGFGAVAGLLGNAIPNTLTAWLSHSAGAGLTGLAYTLPPVFTLGLMLLFRWERWQELRVVAVLLGLTGAIWLVSARVQGGTLAVGSALLLLAVPMAIGAGNVFRARYLPPGVSPLWMGAAAASGAFAWLLPAWLLAPASFSAVTGPGLTYLFLQVLMAAIGLTLFFQLQLRSEPVTMSFVGYVIALTAVLSSTLLLGEHLPPQLLPAAALIGSGFWLIQRKVPSTKASQ</sequence>
<dbReference type="Pfam" id="PF00892">
    <property type="entry name" value="EamA"/>
    <property type="match status" value="1"/>
</dbReference>
<organism evidence="8 9">
    <name type="scientific">Pelomonas parva</name>
    <dbReference type="NCBI Taxonomy" id="3299032"/>
    <lineage>
        <taxon>Bacteria</taxon>
        <taxon>Pseudomonadati</taxon>
        <taxon>Pseudomonadota</taxon>
        <taxon>Betaproteobacteria</taxon>
        <taxon>Burkholderiales</taxon>
        <taxon>Sphaerotilaceae</taxon>
        <taxon>Roseateles</taxon>
    </lineage>
</organism>
<dbReference type="PANTHER" id="PTHR32322:SF2">
    <property type="entry name" value="EAMA DOMAIN-CONTAINING PROTEIN"/>
    <property type="match status" value="1"/>
</dbReference>
<keyword evidence="5 6" id="KW-0472">Membrane</keyword>
<feature type="transmembrane region" description="Helical" evidence="6">
    <location>
        <begin position="248"/>
        <end position="266"/>
    </location>
</feature>
<reference evidence="8 9" key="1">
    <citation type="submission" date="2024-08" db="EMBL/GenBank/DDBJ databases">
        <authorList>
            <person name="Lu H."/>
        </authorList>
    </citation>
    <scope>NUCLEOTIDE SEQUENCE [LARGE SCALE GENOMIC DNA]</scope>
    <source>
        <strain evidence="8 9">LYH14W</strain>
    </source>
</reference>
<comment type="subcellular location">
    <subcellularLocation>
        <location evidence="1">Membrane</location>
        <topology evidence="1">Multi-pass membrane protein</topology>
    </subcellularLocation>
</comment>
<proteinExistence type="inferred from homology"/>
<evidence type="ECO:0000256" key="1">
    <source>
        <dbReference type="ARBA" id="ARBA00004141"/>
    </source>
</evidence>
<dbReference type="InterPro" id="IPR037185">
    <property type="entry name" value="EmrE-like"/>
</dbReference>
<dbReference type="RefSeq" id="WP_394483459.1">
    <property type="nucleotide sequence ID" value="NZ_JBIGHV010000011.1"/>
</dbReference>
<feature type="transmembrane region" description="Helical" evidence="6">
    <location>
        <begin position="40"/>
        <end position="57"/>
    </location>
</feature>
<keyword evidence="3 6" id="KW-0812">Transmembrane</keyword>
<feature type="domain" description="EamA" evidence="7">
    <location>
        <begin position="12"/>
        <end position="142"/>
    </location>
</feature>
<feature type="transmembrane region" description="Helical" evidence="6">
    <location>
        <begin position="97"/>
        <end position="118"/>
    </location>
</feature>
<evidence type="ECO:0000313" key="8">
    <source>
        <dbReference type="EMBL" id="MFG6433067.1"/>
    </source>
</evidence>
<feature type="transmembrane region" description="Helical" evidence="6">
    <location>
        <begin position="217"/>
        <end position="236"/>
    </location>
</feature>
<evidence type="ECO:0000256" key="2">
    <source>
        <dbReference type="ARBA" id="ARBA00007362"/>
    </source>
</evidence>
<evidence type="ECO:0000256" key="6">
    <source>
        <dbReference type="SAM" id="Phobius"/>
    </source>
</evidence>
<keyword evidence="9" id="KW-1185">Reference proteome</keyword>
<feature type="transmembrane region" description="Helical" evidence="6">
    <location>
        <begin position="125"/>
        <end position="143"/>
    </location>
</feature>
<dbReference type="InterPro" id="IPR000620">
    <property type="entry name" value="EamA_dom"/>
</dbReference>
<comment type="caution">
    <text evidence="8">The sequence shown here is derived from an EMBL/GenBank/DDBJ whole genome shotgun (WGS) entry which is preliminary data.</text>
</comment>
<dbReference type="EMBL" id="JBIGHV010000011">
    <property type="protein sequence ID" value="MFG6433067.1"/>
    <property type="molecule type" value="Genomic_DNA"/>
</dbReference>
<dbReference type="PANTHER" id="PTHR32322">
    <property type="entry name" value="INNER MEMBRANE TRANSPORTER"/>
    <property type="match status" value="1"/>
</dbReference>
<name>A0ABW7F8X1_9BURK</name>
<gene>
    <name evidence="8" type="ORF">ACG00Y_24350</name>
</gene>
<feature type="transmembrane region" description="Helical" evidence="6">
    <location>
        <begin position="69"/>
        <end position="91"/>
    </location>
</feature>
<dbReference type="Proteomes" id="UP001606210">
    <property type="component" value="Unassembled WGS sequence"/>
</dbReference>
<evidence type="ECO:0000256" key="4">
    <source>
        <dbReference type="ARBA" id="ARBA00022989"/>
    </source>
</evidence>
<evidence type="ECO:0000256" key="5">
    <source>
        <dbReference type="ARBA" id="ARBA00023136"/>
    </source>
</evidence>
<evidence type="ECO:0000259" key="7">
    <source>
        <dbReference type="Pfam" id="PF00892"/>
    </source>
</evidence>
<dbReference type="InterPro" id="IPR050638">
    <property type="entry name" value="AA-Vitamin_Transporters"/>
</dbReference>
<feature type="transmembrane region" description="Helical" evidence="6">
    <location>
        <begin position="272"/>
        <end position="288"/>
    </location>
</feature>
<evidence type="ECO:0000313" key="9">
    <source>
        <dbReference type="Proteomes" id="UP001606210"/>
    </source>
</evidence>